<dbReference type="EMBL" id="BMAW01087095">
    <property type="protein sequence ID" value="GFU49996.1"/>
    <property type="molecule type" value="Genomic_DNA"/>
</dbReference>
<evidence type="ECO:0000313" key="1">
    <source>
        <dbReference type="EMBL" id="GFU49996.1"/>
    </source>
</evidence>
<dbReference type="AlphaFoldDB" id="A0A8X6QX90"/>
<comment type="caution">
    <text evidence="1">The sequence shown here is derived from an EMBL/GenBank/DDBJ whole genome shotgun (WGS) entry which is preliminary data.</text>
</comment>
<name>A0A8X6QX90_NEPPI</name>
<keyword evidence="2" id="KW-1185">Reference proteome</keyword>
<accession>A0A8X6QX90</accession>
<gene>
    <name evidence="1" type="ORF">NPIL_26821</name>
</gene>
<evidence type="ECO:0000313" key="2">
    <source>
        <dbReference type="Proteomes" id="UP000887013"/>
    </source>
</evidence>
<organism evidence="1 2">
    <name type="scientific">Nephila pilipes</name>
    <name type="common">Giant wood spider</name>
    <name type="synonym">Nephila maculata</name>
    <dbReference type="NCBI Taxonomy" id="299642"/>
    <lineage>
        <taxon>Eukaryota</taxon>
        <taxon>Metazoa</taxon>
        <taxon>Ecdysozoa</taxon>
        <taxon>Arthropoda</taxon>
        <taxon>Chelicerata</taxon>
        <taxon>Arachnida</taxon>
        <taxon>Araneae</taxon>
        <taxon>Araneomorphae</taxon>
        <taxon>Entelegynae</taxon>
        <taxon>Araneoidea</taxon>
        <taxon>Nephilidae</taxon>
        <taxon>Nephila</taxon>
    </lineage>
</organism>
<sequence length="147" mass="16885">MSGSPKQTAHKLLFPVQFKSSGFFKDAARKRTLDLFMVCSRVLNKRNSSQHRVPDKKDNSQAYVIGGEIFGNKDSLQKTKWHTVPSQNFKVPYQKAQVTASLKLLVKGNSHLSCREFLQRKKRRSQFVYYVEKNTVTSFQSNKRPGS</sequence>
<proteinExistence type="predicted"/>
<reference evidence="1" key="1">
    <citation type="submission" date="2020-08" db="EMBL/GenBank/DDBJ databases">
        <title>Multicomponent nature underlies the extraordinary mechanical properties of spider dragline silk.</title>
        <authorList>
            <person name="Kono N."/>
            <person name="Nakamura H."/>
            <person name="Mori M."/>
            <person name="Yoshida Y."/>
            <person name="Ohtoshi R."/>
            <person name="Malay A.D."/>
            <person name="Moran D.A.P."/>
            <person name="Tomita M."/>
            <person name="Numata K."/>
            <person name="Arakawa K."/>
        </authorList>
    </citation>
    <scope>NUCLEOTIDE SEQUENCE</scope>
</reference>
<protein>
    <submittedName>
        <fullName evidence="1">Uncharacterized protein</fullName>
    </submittedName>
</protein>
<dbReference type="Proteomes" id="UP000887013">
    <property type="component" value="Unassembled WGS sequence"/>
</dbReference>
<dbReference type="OrthoDB" id="10398771at2759"/>